<reference evidence="3 4" key="1">
    <citation type="submission" date="2019-12" db="EMBL/GenBank/DDBJ databases">
        <authorList>
            <person name="Alioto T."/>
            <person name="Alioto T."/>
            <person name="Gomez Garrido J."/>
        </authorList>
    </citation>
    <scope>NUCLEOTIDE SEQUENCE [LARGE SCALE GENOMIC DNA]</scope>
</reference>
<accession>A0A8S0Q768</accession>
<dbReference type="OrthoDB" id="1727490at2759"/>
<dbReference type="InterPro" id="IPR002182">
    <property type="entry name" value="NB-ARC"/>
</dbReference>
<protein>
    <submittedName>
        <fullName evidence="3">Probable disease resistance At4g27220</fullName>
    </submittedName>
</protein>
<comment type="caution">
    <text evidence="3">The sequence shown here is derived from an EMBL/GenBank/DDBJ whole genome shotgun (WGS) entry which is preliminary data.</text>
</comment>
<evidence type="ECO:0000259" key="2">
    <source>
        <dbReference type="Pfam" id="PF00931"/>
    </source>
</evidence>
<keyword evidence="4" id="KW-1185">Reference proteome</keyword>
<keyword evidence="1" id="KW-0175">Coiled coil</keyword>
<feature type="domain" description="NB-ARC" evidence="2">
    <location>
        <begin position="196"/>
        <end position="260"/>
    </location>
</feature>
<proteinExistence type="predicted"/>
<dbReference type="EMBL" id="CACTIH010000416">
    <property type="protein sequence ID" value="CAA2960546.1"/>
    <property type="molecule type" value="Genomic_DNA"/>
</dbReference>
<evidence type="ECO:0000313" key="3">
    <source>
        <dbReference type="EMBL" id="CAA2960546.1"/>
    </source>
</evidence>
<evidence type="ECO:0000313" key="4">
    <source>
        <dbReference type="Proteomes" id="UP000594638"/>
    </source>
</evidence>
<feature type="coiled-coil region" evidence="1">
    <location>
        <begin position="83"/>
        <end position="110"/>
    </location>
</feature>
<dbReference type="Pfam" id="PF00931">
    <property type="entry name" value="NB-ARC"/>
    <property type="match status" value="1"/>
</dbReference>
<sequence length="264" mass="30260">MPIVLSVTMAIGSHRHRLFQQVRCSPLQDRRLQVRPQLRYTGAGSALTKGSASISNGGYFKPEHILIPHCKGNTMGDMLANILVSVTSDYYNLEKKMQNLKRKVELLSCQEADMVARLREEERHPGKRRKSVVKYWLSEVASKQKEFESLEAQVNQNSRISRVTLAKYADEMIEEVTGLLDQGIFSEGVVLDFSETIEEKFVTVEWRGQAFKENLETNDIGKALNLDLSDEDDEHKRATKLGWALERKKRFVLMLDDVWTPFLL</sequence>
<name>A0A8S0Q768_OLEEU</name>
<gene>
    <name evidence="3" type="ORF">OLEA9_A005049</name>
</gene>
<dbReference type="GO" id="GO:0043531">
    <property type="term" value="F:ADP binding"/>
    <property type="evidence" value="ECO:0007669"/>
    <property type="project" value="InterPro"/>
</dbReference>
<dbReference type="Proteomes" id="UP000594638">
    <property type="component" value="Unassembled WGS sequence"/>
</dbReference>
<evidence type="ECO:0000256" key="1">
    <source>
        <dbReference type="SAM" id="Coils"/>
    </source>
</evidence>
<dbReference type="AlphaFoldDB" id="A0A8S0Q768"/>
<organism evidence="3 4">
    <name type="scientific">Olea europaea subsp. europaea</name>
    <dbReference type="NCBI Taxonomy" id="158383"/>
    <lineage>
        <taxon>Eukaryota</taxon>
        <taxon>Viridiplantae</taxon>
        <taxon>Streptophyta</taxon>
        <taxon>Embryophyta</taxon>
        <taxon>Tracheophyta</taxon>
        <taxon>Spermatophyta</taxon>
        <taxon>Magnoliopsida</taxon>
        <taxon>eudicotyledons</taxon>
        <taxon>Gunneridae</taxon>
        <taxon>Pentapetalae</taxon>
        <taxon>asterids</taxon>
        <taxon>lamiids</taxon>
        <taxon>Lamiales</taxon>
        <taxon>Oleaceae</taxon>
        <taxon>Oleeae</taxon>
        <taxon>Olea</taxon>
    </lineage>
</organism>
<dbReference type="Gramene" id="OE9A005049T2">
    <property type="protein sequence ID" value="OE9A005049C2"/>
    <property type="gene ID" value="OE9A005049"/>
</dbReference>